<dbReference type="GO" id="GO:0055085">
    <property type="term" value="P:transmembrane transport"/>
    <property type="evidence" value="ECO:0007669"/>
    <property type="project" value="InterPro"/>
</dbReference>
<evidence type="ECO:0000313" key="7">
    <source>
        <dbReference type="EMBL" id="PWR70543.1"/>
    </source>
</evidence>
<keyword evidence="3" id="KW-0547">Nucleotide-binding</keyword>
<evidence type="ECO:0000256" key="3">
    <source>
        <dbReference type="ARBA" id="ARBA00022741"/>
    </source>
</evidence>
<dbReference type="InterPro" id="IPR017871">
    <property type="entry name" value="ABC_transporter-like_CS"/>
</dbReference>
<dbReference type="InterPro" id="IPR027417">
    <property type="entry name" value="P-loop_NTPase"/>
</dbReference>
<evidence type="ECO:0000259" key="6">
    <source>
        <dbReference type="PROSITE" id="PS50893"/>
    </source>
</evidence>
<feature type="domain" description="ABC transporter" evidence="6">
    <location>
        <begin position="2"/>
        <end position="218"/>
    </location>
</feature>
<dbReference type="SUPFAM" id="SSF52540">
    <property type="entry name" value="P-loop containing nucleoside triphosphate hydrolases"/>
    <property type="match status" value="1"/>
</dbReference>
<comment type="subcellular location">
    <subcellularLocation>
        <location evidence="1">Cell membrane</location>
    </subcellularLocation>
</comment>
<dbReference type="RefSeq" id="WP_109969629.1">
    <property type="nucleotide sequence ID" value="NZ_CP176093.1"/>
</dbReference>
<dbReference type="PROSITE" id="PS00211">
    <property type="entry name" value="ABC_TRANSPORTER_1"/>
    <property type="match status" value="1"/>
</dbReference>
<evidence type="ECO:0000256" key="4">
    <source>
        <dbReference type="ARBA" id="ARBA00022840"/>
    </source>
</evidence>
<evidence type="ECO:0000256" key="1">
    <source>
        <dbReference type="ARBA" id="ARBA00004236"/>
    </source>
</evidence>
<evidence type="ECO:0000313" key="8">
    <source>
        <dbReference type="Proteomes" id="UP000245657"/>
    </source>
</evidence>
<comment type="caution">
    <text evidence="7">The sequence shown here is derived from an EMBL/GenBank/DDBJ whole genome shotgun (WGS) entry which is preliminary data.</text>
</comment>
<name>A0A2V2N5I9_9EURY</name>
<keyword evidence="4" id="KW-0067">ATP-binding</keyword>
<dbReference type="AlphaFoldDB" id="A0A2V2N5I9"/>
<dbReference type="GeneID" id="97547733"/>
<keyword evidence="8" id="KW-1185">Reference proteome</keyword>
<dbReference type="GO" id="GO:0005886">
    <property type="term" value="C:plasma membrane"/>
    <property type="evidence" value="ECO:0007669"/>
    <property type="project" value="UniProtKB-SubCell"/>
</dbReference>
<gene>
    <name evidence="7" type="ORF">DK846_14210</name>
</gene>
<dbReference type="GO" id="GO:0005524">
    <property type="term" value="F:ATP binding"/>
    <property type="evidence" value="ECO:0007669"/>
    <property type="project" value="UniProtKB-KW"/>
</dbReference>
<dbReference type="PROSITE" id="PS50893">
    <property type="entry name" value="ABC_TRANSPORTER_2"/>
    <property type="match status" value="1"/>
</dbReference>
<dbReference type="Pfam" id="PF00005">
    <property type="entry name" value="ABC_tran"/>
    <property type="match status" value="1"/>
</dbReference>
<dbReference type="InterPro" id="IPR015856">
    <property type="entry name" value="ABC_transpr_CbiO/EcfA_su"/>
</dbReference>
<dbReference type="InterPro" id="IPR003439">
    <property type="entry name" value="ABC_transporter-like_ATP-bd"/>
</dbReference>
<dbReference type="EMBL" id="QGMY01000011">
    <property type="protein sequence ID" value="PWR70543.1"/>
    <property type="molecule type" value="Genomic_DNA"/>
</dbReference>
<evidence type="ECO:0000256" key="5">
    <source>
        <dbReference type="ARBA" id="ARBA00025157"/>
    </source>
</evidence>
<dbReference type="CDD" id="cd03225">
    <property type="entry name" value="ABC_cobalt_CbiO_domain1"/>
    <property type="match status" value="1"/>
</dbReference>
<protein>
    <submittedName>
        <fullName evidence="7">ABC transporter</fullName>
    </submittedName>
</protein>
<evidence type="ECO:0000256" key="2">
    <source>
        <dbReference type="ARBA" id="ARBA00022448"/>
    </source>
</evidence>
<reference evidence="7 8" key="1">
    <citation type="submission" date="2018-05" db="EMBL/GenBank/DDBJ databases">
        <title>Draft genome of Methanospirillum lacunae Ki8-1.</title>
        <authorList>
            <person name="Dueholm M.S."/>
            <person name="Nielsen P.H."/>
            <person name="Bakmann L.F."/>
            <person name="Otzen D.E."/>
        </authorList>
    </citation>
    <scope>NUCLEOTIDE SEQUENCE [LARGE SCALE GENOMIC DNA]</scope>
    <source>
        <strain evidence="7 8">Ki8-1</strain>
    </source>
</reference>
<dbReference type="PANTHER" id="PTHR43514:SF4">
    <property type="entry name" value="ABC TRANSPORTER I FAMILY MEMBER 10"/>
    <property type="match status" value="1"/>
</dbReference>
<dbReference type="InterPro" id="IPR003593">
    <property type="entry name" value="AAA+_ATPase"/>
</dbReference>
<organism evidence="7 8">
    <name type="scientific">Methanospirillum lacunae</name>
    <dbReference type="NCBI Taxonomy" id="668570"/>
    <lineage>
        <taxon>Archaea</taxon>
        <taxon>Methanobacteriati</taxon>
        <taxon>Methanobacteriota</taxon>
        <taxon>Stenosarchaea group</taxon>
        <taxon>Methanomicrobia</taxon>
        <taxon>Methanomicrobiales</taxon>
        <taxon>Methanospirillaceae</taxon>
        <taxon>Methanospirillum</taxon>
    </lineage>
</organism>
<accession>A0A2V2N5I9</accession>
<dbReference type="Proteomes" id="UP000245657">
    <property type="component" value="Unassembled WGS sequence"/>
</dbReference>
<comment type="function">
    <text evidence="5">Probably part of an ABC transporter complex. Responsible for energy coupling to the transport system.</text>
</comment>
<dbReference type="InterPro" id="IPR050334">
    <property type="entry name" value="Molybdenum_import_ModC"/>
</dbReference>
<sequence>MIHISSIRCGCLSIPELTIKPGLVAITGPNGSGKTTLLEMIAGIQIPIQGYIWINNTEPRKTTVGWVGEFPDLNMTFTRVMDEIASPLRFSFQPCRVIEESVRELARTMGIIHLLNRPVRSLSGGEKVLIALASALITNPEVLILDETDSHLDSFTLGTVDIIIRNVGVPHVLFATHRPERVTSADHVIVIKQGEVLRTGTPDEIYQSSIKGSKRFPLLRTLRDPALWRAVYASDS</sequence>
<keyword evidence="2" id="KW-0813">Transport</keyword>
<dbReference type="PANTHER" id="PTHR43514">
    <property type="entry name" value="ABC TRANSPORTER I FAMILY MEMBER 10"/>
    <property type="match status" value="1"/>
</dbReference>
<dbReference type="GO" id="GO:0016887">
    <property type="term" value="F:ATP hydrolysis activity"/>
    <property type="evidence" value="ECO:0007669"/>
    <property type="project" value="InterPro"/>
</dbReference>
<dbReference type="Gene3D" id="3.40.50.300">
    <property type="entry name" value="P-loop containing nucleotide triphosphate hydrolases"/>
    <property type="match status" value="1"/>
</dbReference>
<dbReference type="SMART" id="SM00382">
    <property type="entry name" value="AAA"/>
    <property type="match status" value="1"/>
</dbReference>
<dbReference type="OrthoDB" id="18209at2157"/>
<proteinExistence type="predicted"/>